<feature type="domain" description="PiggyBac transposable element-derived protein" evidence="1">
    <location>
        <begin position="1"/>
        <end position="65"/>
    </location>
</feature>
<evidence type="ECO:0000259" key="1">
    <source>
        <dbReference type="Pfam" id="PF13843"/>
    </source>
</evidence>
<dbReference type="AlphaFoldDB" id="A0A087TK65"/>
<name>A0A087TK65_STEMI</name>
<protein>
    <recommendedName>
        <fullName evidence="1">PiggyBac transposable element-derived protein domain-containing protein</fullName>
    </recommendedName>
</protein>
<gene>
    <name evidence="2" type="ORF">X975_13745</name>
</gene>
<reference evidence="2 3" key="1">
    <citation type="submission" date="2013-11" db="EMBL/GenBank/DDBJ databases">
        <title>Genome sequencing of Stegodyphus mimosarum.</title>
        <authorList>
            <person name="Bechsgaard J."/>
        </authorList>
    </citation>
    <scope>NUCLEOTIDE SEQUENCE [LARGE SCALE GENOMIC DNA]</scope>
</reference>
<feature type="non-terminal residue" evidence="2">
    <location>
        <position position="88"/>
    </location>
</feature>
<dbReference type="STRING" id="407821.A0A087TK65"/>
<evidence type="ECO:0000313" key="3">
    <source>
        <dbReference type="Proteomes" id="UP000054359"/>
    </source>
</evidence>
<dbReference type="InterPro" id="IPR029526">
    <property type="entry name" value="PGBD"/>
</dbReference>
<dbReference type="OrthoDB" id="5876240at2759"/>
<keyword evidence="3" id="KW-1185">Reference proteome</keyword>
<dbReference type="Pfam" id="PF13843">
    <property type="entry name" value="DDE_Tnp_1_7"/>
    <property type="match status" value="1"/>
</dbReference>
<sequence>MTRERFHMLWKAWHFNNNEDLTDESERLSKVRPLLNCFVSKFINVYKPIQQLSLDEGIIPRRGEVILQSLQCNEDCKIWNSSSYTVPK</sequence>
<dbReference type="EMBL" id="KK115595">
    <property type="protein sequence ID" value="KFM65504.1"/>
    <property type="molecule type" value="Genomic_DNA"/>
</dbReference>
<accession>A0A087TK65</accession>
<dbReference type="Proteomes" id="UP000054359">
    <property type="component" value="Unassembled WGS sequence"/>
</dbReference>
<proteinExistence type="predicted"/>
<organism evidence="2 3">
    <name type="scientific">Stegodyphus mimosarum</name>
    <name type="common">African social velvet spider</name>
    <dbReference type="NCBI Taxonomy" id="407821"/>
    <lineage>
        <taxon>Eukaryota</taxon>
        <taxon>Metazoa</taxon>
        <taxon>Ecdysozoa</taxon>
        <taxon>Arthropoda</taxon>
        <taxon>Chelicerata</taxon>
        <taxon>Arachnida</taxon>
        <taxon>Araneae</taxon>
        <taxon>Araneomorphae</taxon>
        <taxon>Entelegynae</taxon>
        <taxon>Eresoidea</taxon>
        <taxon>Eresidae</taxon>
        <taxon>Stegodyphus</taxon>
    </lineage>
</organism>
<evidence type="ECO:0000313" key="2">
    <source>
        <dbReference type="EMBL" id="KFM65504.1"/>
    </source>
</evidence>